<accession>A0AAV6YGF8</accession>
<proteinExistence type="predicted"/>
<feature type="region of interest" description="Disordered" evidence="1">
    <location>
        <begin position="28"/>
        <end position="78"/>
    </location>
</feature>
<gene>
    <name evidence="2" type="ORF">GDO81_029201</name>
</gene>
<sequence length="78" mass="8717">TLTKKEFWQLVQQSYGSELGLNNEEMENLTMPPEDTAPPRTPGRAAAEDSTERTPKTGSFTRDVVSQTETDSLNLLQM</sequence>
<feature type="compositionally biased region" description="Basic and acidic residues" evidence="1">
    <location>
        <begin position="46"/>
        <end position="55"/>
    </location>
</feature>
<organism evidence="2 3">
    <name type="scientific">Engystomops pustulosus</name>
    <name type="common">Tungara frog</name>
    <name type="synonym">Physalaemus pustulosus</name>
    <dbReference type="NCBI Taxonomy" id="76066"/>
    <lineage>
        <taxon>Eukaryota</taxon>
        <taxon>Metazoa</taxon>
        <taxon>Chordata</taxon>
        <taxon>Craniata</taxon>
        <taxon>Vertebrata</taxon>
        <taxon>Euteleostomi</taxon>
        <taxon>Amphibia</taxon>
        <taxon>Batrachia</taxon>
        <taxon>Anura</taxon>
        <taxon>Neobatrachia</taxon>
        <taxon>Hyloidea</taxon>
        <taxon>Leptodactylidae</taxon>
        <taxon>Leiuperinae</taxon>
        <taxon>Engystomops</taxon>
    </lineage>
</organism>
<name>A0AAV6YGF8_ENGPU</name>
<protein>
    <submittedName>
        <fullName evidence="2">Uncharacterized protein</fullName>
    </submittedName>
</protein>
<evidence type="ECO:0000313" key="3">
    <source>
        <dbReference type="Proteomes" id="UP000824782"/>
    </source>
</evidence>
<evidence type="ECO:0000256" key="1">
    <source>
        <dbReference type="SAM" id="MobiDB-lite"/>
    </source>
</evidence>
<comment type="caution">
    <text evidence="2">The sequence shown here is derived from an EMBL/GenBank/DDBJ whole genome shotgun (WGS) entry which is preliminary data.</text>
</comment>
<evidence type="ECO:0000313" key="2">
    <source>
        <dbReference type="EMBL" id="KAG8535203.1"/>
    </source>
</evidence>
<keyword evidence="3" id="KW-1185">Reference proteome</keyword>
<feature type="non-terminal residue" evidence="2">
    <location>
        <position position="78"/>
    </location>
</feature>
<reference evidence="2" key="1">
    <citation type="thesis" date="2020" institute="ProQuest LLC" country="789 East Eisenhower Parkway, Ann Arbor, MI, USA">
        <title>Comparative Genomics and Chromosome Evolution.</title>
        <authorList>
            <person name="Mudd A.B."/>
        </authorList>
    </citation>
    <scope>NUCLEOTIDE SEQUENCE</scope>
    <source>
        <strain evidence="2">237g6f4</strain>
        <tissue evidence="2">Blood</tissue>
    </source>
</reference>
<dbReference type="EMBL" id="WNYA01075225">
    <property type="protein sequence ID" value="KAG8535203.1"/>
    <property type="molecule type" value="Genomic_DNA"/>
</dbReference>
<dbReference type="AlphaFoldDB" id="A0AAV6YGF8"/>
<feature type="non-terminal residue" evidence="2">
    <location>
        <position position="1"/>
    </location>
</feature>
<feature type="compositionally biased region" description="Polar residues" evidence="1">
    <location>
        <begin position="56"/>
        <end position="78"/>
    </location>
</feature>
<dbReference type="Proteomes" id="UP000824782">
    <property type="component" value="Unassembled WGS sequence"/>
</dbReference>